<feature type="region of interest" description="Disordered" evidence="1">
    <location>
        <begin position="1"/>
        <end position="33"/>
    </location>
</feature>
<accession>A0A446C514</accession>
<dbReference type="Proteomes" id="UP000289184">
    <property type="component" value="Unassembled WGS sequence"/>
</dbReference>
<feature type="compositionally biased region" description="Low complexity" evidence="1">
    <location>
        <begin position="131"/>
        <end position="158"/>
    </location>
</feature>
<protein>
    <submittedName>
        <fullName evidence="2">Uncharacterized protein</fullName>
    </submittedName>
</protein>
<name>A0A446C514_9BURK</name>
<evidence type="ECO:0000313" key="3">
    <source>
        <dbReference type="Proteomes" id="UP000289184"/>
    </source>
</evidence>
<reference evidence="2 3" key="1">
    <citation type="submission" date="2018-07" db="EMBL/GenBank/DDBJ databases">
        <authorList>
            <person name="Peeters C."/>
        </authorList>
    </citation>
    <scope>NUCLEOTIDE SEQUENCE [LARGE SCALE GENOMIC DNA]</scope>
    <source>
        <strain evidence="2 3">LMG 3411</strain>
    </source>
</reference>
<dbReference type="AlphaFoldDB" id="A0A446C514"/>
<dbReference type="EMBL" id="UFQB01000002">
    <property type="protein sequence ID" value="SSW62871.1"/>
    <property type="molecule type" value="Genomic_DNA"/>
</dbReference>
<organism evidence="2 3">
    <name type="scientific">Achromobacter agilis</name>
    <dbReference type="NCBI Taxonomy" id="1353888"/>
    <lineage>
        <taxon>Bacteria</taxon>
        <taxon>Pseudomonadati</taxon>
        <taxon>Pseudomonadota</taxon>
        <taxon>Betaproteobacteria</taxon>
        <taxon>Burkholderiales</taxon>
        <taxon>Alcaligenaceae</taxon>
        <taxon>Achromobacter</taxon>
    </lineage>
</organism>
<proteinExistence type="predicted"/>
<gene>
    <name evidence="2" type="ORF">AGI3411_00720</name>
</gene>
<feature type="region of interest" description="Disordered" evidence="1">
    <location>
        <begin position="73"/>
        <end position="158"/>
    </location>
</feature>
<feature type="region of interest" description="Disordered" evidence="1">
    <location>
        <begin position="191"/>
        <end position="212"/>
    </location>
</feature>
<dbReference type="OrthoDB" id="8667251at2"/>
<keyword evidence="3" id="KW-1185">Reference proteome</keyword>
<evidence type="ECO:0000256" key="1">
    <source>
        <dbReference type="SAM" id="MobiDB-lite"/>
    </source>
</evidence>
<dbReference type="RefSeq" id="WP_129526041.1">
    <property type="nucleotide sequence ID" value="NZ_UFQB01000002.1"/>
</dbReference>
<sequence>MSITYRPPFDEDDERDLRALYRRPGPGSSPELDAAVRRRWHPGHSWHPGWGAAACAAMVAGLFAWTDMREAQQDVAGPATQLIAPRESGAGQDRSDPTSPVQAEAPSAQAVPVMQRETAPQGDAPPSQAVPAQEAPANGAQQAAEAPQGEAVAAEAAPFGEQDIEARVAHIRSLMQAEQQDDAVNALRELQQGAPDLALPDDLQELADQNPA</sequence>
<evidence type="ECO:0000313" key="2">
    <source>
        <dbReference type="EMBL" id="SSW62871.1"/>
    </source>
</evidence>